<dbReference type="PANTHER" id="PTHR45128">
    <property type="entry name" value="METHYLTRANSFERASE TYPE 11"/>
    <property type="match status" value="1"/>
</dbReference>
<keyword evidence="3" id="KW-0808">Transferase</keyword>
<dbReference type="CDD" id="cd02440">
    <property type="entry name" value="AdoMet_MTases"/>
    <property type="match status" value="1"/>
</dbReference>
<keyword evidence="4" id="KW-1185">Reference proteome</keyword>
<name>A0ABV7IL84_9RHOB</name>
<dbReference type="Pfam" id="PF21320">
    <property type="entry name" value="WHD_Rv2258c"/>
    <property type="match status" value="1"/>
</dbReference>
<feature type="domain" description="Methyltransferase" evidence="1">
    <location>
        <begin position="176"/>
        <end position="292"/>
    </location>
</feature>
<dbReference type="InterPro" id="IPR025714">
    <property type="entry name" value="Methyltranfer_dom"/>
</dbReference>
<dbReference type="EMBL" id="JBHRTE010000065">
    <property type="protein sequence ID" value="MFC3169462.1"/>
    <property type="molecule type" value="Genomic_DNA"/>
</dbReference>
<dbReference type="GO" id="GO:0008168">
    <property type="term" value="F:methyltransferase activity"/>
    <property type="evidence" value="ECO:0007669"/>
    <property type="project" value="UniProtKB-KW"/>
</dbReference>
<dbReference type="GO" id="GO:0032259">
    <property type="term" value="P:methylation"/>
    <property type="evidence" value="ECO:0007669"/>
    <property type="project" value="UniProtKB-KW"/>
</dbReference>
<accession>A0ABV7IL84</accession>
<dbReference type="Gene3D" id="3.40.50.150">
    <property type="entry name" value="Vaccinia Virus protein VP39"/>
    <property type="match status" value="1"/>
</dbReference>
<dbReference type="Gene3D" id="1.10.10.10">
    <property type="entry name" value="Winged helix-like DNA-binding domain superfamily/Winged helix DNA-binding domain"/>
    <property type="match status" value="1"/>
</dbReference>
<reference evidence="4" key="1">
    <citation type="journal article" date="2019" name="Int. J. Syst. Evol. Microbiol.">
        <title>The Global Catalogue of Microorganisms (GCM) 10K type strain sequencing project: providing services to taxonomists for standard genome sequencing and annotation.</title>
        <authorList>
            <consortium name="The Broad Institute Genomics Platform"/>
            <consortium name="The Broad Institute Genome Sequencing Center for Infectious Disease"/>
            <person name="Wu L."/>
            <person name="Ma J."/>
        </authorList>
    </citation>
    <scope>NUCLEOTIDE SEQUENCE [LARGE SCALE GENOMIC DNA]</scope>
    <source>
        <strain evidence="4">KCTC 52239</strain>
    </source>
</reference>
<evidence type="ECO:0000313" key="4">
    <source>
        <dbReference type="Proteomes" id="UP001595557"/>
    </source>
</evidence>
<dbReference type="InterPro" id="IPR036388">
    <property type="entry name" value="WH-like_DNA-bd_sf"/>
</dbReference>
<evidence type="ECO:0000259" key="1">
    <source>
        <dbReference type="Pfam" id="PF13847"/>
    </source>
</evidence>
<dbReference type="InterPro" id="IPR036390">
    <property type="entry name" value="WH_DNA-bd_sf"/>
</dbReference>
<keyword evidence="3" id="KW-0489">Methyltransferase</keyword>
<evidence type="ECO:0000313" key="3">
    <source>
        <dbReference type="EMBL" id="MFC3169462.1"/>
    </source>
</evidence>
<comment type="caution">
    <text evidence="3">The sequence shown here is derived from an EMBL/GenBank/DDBJ whole genome shotgun (WGS) entry which is preliminary data.</text>
</comment>
<dbReference type="InterPro" id="IPR029063">
    <property type="entry name" value="SAM-dependent_MTases_sf"/>
</dbReference>
<protein>
    <submittedName>
        <fullName evidence="3">Class I SAM-dependent methyltransferase</fullName>
    </submittedName>
</protein>
<dbReference type="Pfam" id="PF13847">
    <property type="entry name" value="Methyltransf_31"/>
    <property type="match status" value="1"/>
</dbReference>
<dbReference type="SUPFAM" id="SSF53335">
    <property type="entry name" value="S-adenosyl-L-methionine-dependent methyltransferases"/>
    <property type="match status" value="1"/>
</dbReference>
<dbReference type="PANTHER" id="PTHR45128:SF2">
    <property type="entry name" value="METHYLTRANSFERASE DOMAIN-CONTAINING PROTEIN"/>
    <property type="match status" value="1"/>
</dbReference>
<organism evidence="3 4">
    <name type="scientific">Paracoccus fontiphilus</name>
    <dbReference type="NCBI Taxonomy" id="1815556"/>
    <lineage>
        <taxon>Bacteria</taxon>
        <taxon>Pseudomonadati</taxon>
        <taxon>Pseudomonadota</taxon>
        <taxon>Alphaproteobacteria</taxon>
        <taxon>Rhodobacterales</taxon>
        <taxon>Paracoccaceae</taxon>
        <taxon>Paracoccus</taxon>
    </lineage>
</organism>
<evidence type="ECO:0000259" key="2">
    <source>
        <dbReference type="Pfam" id="PF21320"/>
    </source>
</evidence>
<dbReference type="SUPFAM" id="SSF46785">
    <property type="entry name" value="Winged helix' DNA-binding domain"/>
    <property type="match status" value="1"/>
</dbReference>
<dbReference type="Proteomes" id="UP001595557">
    <property type="component" value="Unassembled WGS sequence"/>
</dbReference>
<gene>
    <name evidence="3" type="ORF">ACFOD7_15515</name>
</gene>
<dbReference type="RefSeq" id="WP_207471292.1">
    <property type="nucleotide sequence ID" value="NZ_JAFNAW010000066.1"/>
</dbReference>
<dbReference type="InterPro" id="IPR053173">
    <property type="entry name" value="SAM-binding_MTase"/>
</dbReference>
<sequence length="357" mass="38104">MALDNQIIDTARLDELVGKAVSELAAGYGGVLIAIGNRLGLYRAMAGAGPMTSDEVARAAGCAERYVREWLNAQAAGGYVAYHPASQSYELTPEQAAVLADDTSPVFMPSVWDVVAAAWADADQTERAIRTGQGVAWSDHDGRLHCGVAAFFRNGYRASLVQDWLPSLDGVLPRLHAGARVADIGCGHGHSTLLMAEAFPNSRFLGIDTHPASIAAAQAHARQAGLSDRVEFLLADAKAPLPGVFDLICFFDCLHDLGHPVEAARRAREALAPDGTLMLVEPAASDRVEENLNPIGRIYYTGSTWLCCAHAISEEGTHVLGAQAGEAQLAQVCRDAGFSRIREATKTPFNLILEARF</sequence>
<dbReference type="InterPro" id="IPR048711">
    <property type="entry name" value="WHD_Rv2258c"/>
</dbReference>
<feature type="domain" description="S-adenosylmethionine-dependent methyltransferase Rv2258c-like winged HTH" evidence="2">
    <location>
        <begin position="30"/>
        <end position="100"/>
    </location>
</feature>
<proteinExistence type="predicted"/>